<reference evidence="1" key="1">
    <citation type="submission" date="2023-10" db="EMBL/GenBank/DDBJ databases">
        <authorList>
            <person name="Rodriguez Cubillos JULIANA M."/>
            <person name="De Vega J."/>
        </authorList>
    </citation>
    <scope>NUCLEOTIDE SEQUENCE</scope>
</reference>
<dbReference type="EMBL" id="CASHSV030000409">
    <property type="protein sequence ID" value="CAJ2664550.1"/>
    <property type="molecule type" value="Genomic_DNA"/>
</dbReference>
<dbReference type="Proteomes" id="UP001177021">
    <property type="component" value="Unassembled WGS sequence"/>
</dbReference>
<organism evidence="1 2">
    <name type="scientific">Trifolium pratense</name>
    <name type="common">Red clover</name>
    <dbReference type="NCBI Taxonomy" id="57577"/>
    <lineage>
        <taxon>Eukaryota</taxon>
        <taxon>Viridiplantae</taxon>
        <taxon>Streptophyta</taxon>
        <taxon>Embryophyta</taxon>
        <taxon>Tracheophyta</taxon>
        <taxon>Spermatophyta</taxon>
        <taxon>Magnoliopsida</taxon>
        <taxon>eudicotyledons</taxon>
        <taxon>Gunneridae</taxon>
        <taxon>Pentapetalae</taxon>
        <taxon>rosids</taxon>
        <taxon>fabids</taxon>
        <taxon>Fabales</taxon>
        <taxon>Fabaceae</taxon>
        <taxon>Papilionoideae</taxon>
        <taxon>50 kb inversion clade</taxon>
        <taxon>NPAAA clade</taxon>
        <taxon>Hologalegina</taxon>
        <taxon>IRL clade</taxon>
        <taxon>Trifolieae</taxon>
        <taxon>Trifolium</taxon>
    </lineage>
</organism>
<accession>A0ACB0L6W6</accession>
<protein>
    <submittedName>
        <fullName evidence="1">Uncharacterized protein</fullName>
    </submittedName>
</protein>
<keyword evidence="2" id="KW-1185">Reference proteome</keyword>
<comment type="caution">
    <text evidence="1">The sequence shown here is derived from an EMBL/GenBank/DDBJ whole genome shotgun (WGS) entry which is preliminary data.</text>
</comment>
<evidence type="ECO:0000313" key="1">
    <source>
        <dbReference type="EMBL" id="CAJ2664550.1"/>
    </source>
</evidence>
<name>A0ACB0L6W6_TRIPR</name>
<sequence length="102" mass="11806">MRKNDAPVLHPYLSLHREESLLSIQNPNLFYFRGTRPNMHHLDAKMIFCFCALSIKKQDVDHLDVKTCYFFQIAKKVLKIQKELASSCENVPLSVLAETGRN</sequence>
<gene>
    <name evidence="1" type="ORF">MILVUS5_LOCUS29736</name>
</gene>
<evidence type="ECO:0000313" key="2">
    <source>
        <dbReference type="Proteomes" id="UP001177021"/>
    </source>
</evidence>
<proteinExistence type="predicted"/>